<protein>
    <submittedName>
        <fullName evidence="3">DUF5119 domain-containing protein</fullName>
    </submittedName>
</protein>
<evidence type="ECO:0000256" key="2">
    <source>
        <dbReference type="SAM" id="Phobius"/>
    </source>
</evidence>
<dbReference type="InterPro" id="IPR033410">
    <property type="entry name" value="DUF5119"/>
</dbReference>
<keyword evidence="2" id="KW-0812">Transmembrane</keyword>
<gene>
    <name evidence="3" type="ORF">KQP59_04805</name>
</gene>
<name>A0AA46UCR7_BACT4</name>
<dbReference type="RefSeq" id="WP_195384728.1">
    <property type="nucleotide sequence ID" value="NZ_CP072224.1"/>
</dbReference>
<dbReference type="EMBL" id="CP083681">
    <property type="protein sequence ID" value="UYU72431.1"/>
    <property type="molecule type" value="Genomic_DNA"/>
</dbReference>
<evidence type="ECO:0000256" key="1">
    <source>
        <dbReference type="SAM" id="MobiDB-lite"/>
    </source>
</evidence>
<feature type="region of interest" description="Disordered" evidence="1">
    <location>
        <begin position="348"/>
        <end position="376"/>
    </location>
</feature>
<keyword evidence="2" id="KW-0472">Membrane</keyword>
<keyword evidence="2" id="KW-1133">Transmembrane helix</keyword>
<feature type="transmembrane region" description="Helical" evidence="2">
    <location>
        <begin position="18"/>
        <end position="38"/>
    </location>
</feature>
<organism evidence="3 4">
    <name type="scientific">Bacteroides thetaiotaomicron</name>
    <dbReference type="NCBI Taxonomy" id="818"/>
    <lineage>
        <taxon>Bacteria</taxon>
        <taxon>Pseudomonadati</taxon>
        <taxon>Bacteroidota</taxon>
        <taxon>Bacteroidia</taxon>
        <taxon>Bacteroidales</taxon>
        <taxon>Bacteroidaceae</taxon>
        <taxon>Bacteroides</taxon>
    </lineage>
</organism>
<reference evidence="3" key="1">
    <citation type="submission" date="2021-06" db="EMBL/GenBank/DDBJ databases">
        <title>Interrogation of the integrated mobile genetic elements in gut-associated Bacteroides with a consensus prediction approach.</title>
        <authorList>
            <person name="Campbell D.E."/>
            <person name="Leigh J.R."/>
            <person name="Kim T."/>
            <person name="England W."/>
            <person name="Whitaker R.J."/>
            <person name="Degnan P.H."/>
        </authorList>
    </citation>
    <scope>NUCLEOTIDE SEQUENCE</scope>
    <source>
        <strain evidence="3">VPI-BTDOT2</strain>
    </source>
</reference>
<dbReference type="Pfam" id="PF17145">
    <property type="entry name" value="DUF5119"/>
    <property type="match status" value="1"/>
</dbReference>
<evidence type="ECO:0000313" key="4">
    <source>
        <dbReference type="Proteomes" id="UP001156216"/>
    </source>
</evidence>
<evidence type="ECO:0000313" key="3">
    <source>
        <dbReference type="EMBL" id="UYU72431.1"/>
    </source>
</evidence>
<accession>A0AA46UCR7</accession>
<dbReference type="Proteomes" id="UP001156216">
    <property type="component" value="Chromosome"/>
</dbReference>
<proteinExistence type="predicted"/>
<dbReference type="AlphaFoldDB" id="A0AA46UCR7"/>
<feature type="compositionally biased region" description="Acidic residues" evidence="1">
    <location>
        <begin position="353"/>
        <end position="370"/>
    </location>
</feature>
<sequence>MAVWPQVEITERRYKMNILNRCLVSLFTCALVTCSITFTSCDRRDITYYMESEINVIADWSNSGLDDEEAAHGATTLFYRAEDGTHHKTLPMNMRDWEDVRLPEGCYHAVIFNRSVTGFSSITFRGDTYETLEACARQVETRTDPETRTITRVIVSTPEDLAVDVSEGFTVTETMLGNYSTEEYLNQKREAMKLVIDSRAAGHTRAEETDPDRYRVNFIPHILTQRIRVKAVVKGVNNIRSAVGLLDGVSEGVRLSTGLPTSGTVTQQFTMDDITYDEGSPFNGTLSGIFNAFGFDSEQSHTLTLKILLVDNKTVVEQTFNVFARNETDEDGTLTFYIEIVTDRLPDVKPEGDPDSGFDATVDEWGDPIDSEVPMN</sequence>